<dbReference type="Proteomes" id="UP000186917">
    <property type="component" value="Unassembled WGS sequence"/>
</dbReference>
<evidence type="ECO:0000259" key="2">
    <source>
        <dbReference type="Pfam" id="PF04773"/>
    </source>
</evidence>
<accession>A0A173ML64</accession>
<dbReference type="Gene3D" id="2.60.120.1440">
    <property type="match status" value="1"/>
</dbReference>
<dbReference type="Pfam" id="PF16344">
    <property type="entry name" value="FecR_C"/>
    <property type="match status" value="1"/>
</dbReference>
<dbReference type="InterPro" id="IPR012373">
    <property type="entry name" value="Ferrdict_sens_TM"/>
</dbReference>
<evidence type="ECO:0000313" key="5">
    <source>
        <dbReference type="Proteomes" id="UP000186917"/>
    </source>
</evidence>
<sequence>MEKFHRASSIKREKVPLADFNTIFVRYLNNNCSPEETAFLMEQLASGELTEEQQQLLEQHITNWTALQQNGEPIPATLQNKLDNIKKLVDTEVIRQTQPAKQVKLSWRTYAAAAAVTGLVVVGYWGFKNLSPIVEKTKTFAAQPGERRSLRLPDGSQVILNGESNLVLSENFTTGNREVTLSGEAYFDVSQNAAHPFIIHTMTMDIEVLGTAFNVRSYPDEAAEETSLIRGKVQVTLKKEGESGKSYILLPMQKLVVAKSRQGDSANNHTVSSPTPHVDSLFKNRLLNNLPETAWTENKLAFDNATLETVADKMEKWYGITVEIKNDAIKNIPYTGSFEGETLEKVMDAIKYSIPMLHYKMEGSRKLILY</sequence>
<dbReference type="InterPro" id="IPR006860">
    <property type="entry name" value="FecR"/>
</dbReference>
<dbReference type="GO" id="GO:0016989">
    <property type="term" value="F:sigma factor antagonist activity"/>
    <property type="evidence" value="ECO:0007669"/>
    <property type="project" value="TreeGrafter"/>
</dbReference>
<evidence type="ECO:0000259" key="3">
    <source>
        <dbReference type="Pfam" id="PF16344"/>
    </source>
</evidence>
<feature type="domain" description="Protein FecR C-terminal" evidence="3">
    <location>
        <begin position="299"/>
        <end position="365"/>
    </location>
</feature>
<dbReference type="PANTHER" id="PTHR30273">
    <property type="entry name" value="PERIPLASMIC SIGNAL SENSOR AND SIGMA FACTOR ACTIVATOR FECR-RELATED"/>
    <property type="match status" value="1"/>
</dbReference>
<evidence type="ECO:0000313" key="4">
    <source>
        <dbReference type="EMBL" id="SIT33097.1"/>
    </source>
</evidence>
<feature type="transmembrane region" description="Helical" evidence="1">
    <location>
        <begin position="105"/>
        <end position="127"/>
    </location>
</feature>
<dbReference type="InterPro" id="IPR032508">
    <property type="entry name" value="FecR_C"/>
</dbReference>
<dbReference type="EMBL" id="FTOR01000012">
    <property type="protein sequence ID" value="SIT33097.1"/>
    <property type="molecule type" value="Genomic_DNA"/>
</dbReference>
<name>A0A173ML64_9BACT</name>
<organism evidence="4 5">
    <name type="scientific">Filimonas lacunae</name>
    <dbReference type="NCBI Taxonomy" id="477680"/>
    <lineage>
        <taxon>Bacteria</taxon>
        <taxon>Pseudomonadati</taxon>
        <taxon>Bacteroidota</taxon>
        <taxon>Chitinophagia</taxon>
        <taxon>Chitinophagales</taxon>
        <taxon>Chitinophagaceae</taxon>
        <taxon>Filimonas</taxon>
    </lineage>
</organism>
<keyword evidence="1" id="KW-0812">Transmembrane</keyword>
<dbReference type="STRING" id="477680.SAMN05421788_11228"/>
<keyword evidence="1" id="KW-0472">Membrane</keyword>
<proteinExistence type="predicted"/>
<gene>
    <name evidence="4" type="ORF">SAMN05421788_11228</name>
</gene>
<dbReference type="PIRSF" id="PIRSF018266">
    <property type="entry name" value="FecR"/>
    <property type="match status" value="1"/>
</dbReference>
<feature type="domain" description="FecR protein" evidence="2">
    <location>
        <begin position="141"/>
        <end position="233"/>
    </location>
</feature>
<dbReference type="Gene3D" id="3.55.50.30">
    <property type="match status" value="1"/>
</dbReference>
<dbReference type="KEGG" id="fln:FLA_4260"/>
<dbReference type="OrthoDB" id="1097132at2"/>
<protein>
    <submittedName>
        <fullName evidence="4">FecR family protein</fullName>
    </submittedName>
</protein>
<reference evidence="5" key="1">
    <citation type="submission" date="2017-01" db="EMBL/GenBank/DDBJ databases">
        <authorList>
            <person name="Varghese N."/>
            <person name="Submissions S."/>
        </authorList>
    </citation>
    <scope>NUCLEOTIDE SEQUENCE [LARGE SCALE GENOMIC DNA]</scope>
    <source>
        <strain evidence="5">DSM 21054</strain>
    </source>
</reference>
<dbReference type="Pfam" id="PF04773">
    <property type="entry name" value="FecR"/>
    <property type="match status" value="1"/>
</dbReference>
<dbReference type="RefSeq" id="WP_076382111.1">
    <property type="nucleotide sequence ID" value="NZ_AP017422.1"/>
</dbReference>
<keyword evidence="5" id="KW-1185">Reference proteome</keyword>
<dbReference type="PANTHER" id="PTHR30273:SF2">
    <property type="entry name" value="PROTEIN FECR"/>
    <property type="match status" value="1"/>
</dbReference>
<dbReference type="AlphaFoldDB" id="A0A173ML64"/>
<evidence type="ECO:0000256" key="1">
    <source>
        <dbReference type="SAM" id="Phobius"/>
    </source>
</evidence>
<keyword evidence="1" id="KW-1133">Transmembrane helix</keyword>